<accession>A0A9X2YNU5</accession>
<dbReference type="SMART" id="SM00342">
    <property type="entry name" value="HTH_ARAC"/>
    <property type="match status" value="1"/>
</dbReference>
<evidence type="ECO:0000259" key="3">
    <source>
        <dbReference type="PROSITE" id="PS01124"/>
    </source>
</evidence>
<dbReference type="InterPro" id="IPR018060">
    <property type="entry name" value="HTH_AraC"/>
</dbReference>
<dbReference type="AlphaFoldDB" id="A0A9X2YNU5"/>
<reference evidence="4" key="2">
    <citation type="journal article" date="2022" name="BMC Genomics">
        <title>Comparative genome analysis of mycobacteria focusing on tRNA and non-coding RNA.</title>
        <authorList>
            <person name="Behra P.R.K."/>
            <person name="Pettersson B.M.F."/>
            <person name="Ramesh M."/>
            <person name="Das S."/>
            <person name="Dasgupta S."/>
            <person name="Kirsebom L.A."/>
        </authorList>
    </citation>
    <scope>NUCLEOTIDE SEQUENCE</scope>
    <source>
        <strain evidence="4">DSM 44838</strain>
    </source>
</reference>
<organism evidence="4 5">
    <name type="scientific">Mycobacterium yunnanensis</name>
    <dbReference type="NCBI Taxonomy" id="368477"/>
    <lineage>
        <taxon>Bacteria</taxon>
        <taxon>Bacillati</taxon>
        <taxon>Actinomycetota</taxon>
        <taxon>Actinomycetes</taxon>
        <taxon>Mycobacteriales</taxon>
        <taxon>Mycobacteriaceae</taxon>
        <taxon>Mycobacterium</taxon>
    </lineage>
</organism>
<dbReference type="Pfam" id="PF12833">
    <property type="entry name" value="HTH_18"/>
    <property type="match status" value="1"/>
</dbReference>
<dbReference type="Gene3D" id="3.40.50.880">
    <property type="match status" value="1"/>
</dbReference>
<sequence>MHRVVTLALPQVVAFDLAIPAQIFGHYTERHLYDFSVCAERPGPVPSSTGFDITATVGLEALDDADTVIVPGFLPLDDPPDAVSTALRRAAARGARMASVCIGAFGLAAAGLLDGRTATTHWAHADELAARFPEVTVRPDVLFVDEGQVLTSAGIAAGIDLCLHMYRNDQGAEAAADVARRMVAAIHRPGGQAQFMPRPLPGGGSRMAETCAWAVARIDQPITVEHLAGHAGYAPRTFARHFREETGMPPLRWLTAQRVLEARRLLEATDLGVDEVARRSGLGTAANLRLHLAREASTTPSSYRNAFRRPANES</sequence>
<dbReference type="Gene3D" id="1.10.10.60">
    <property type="entry name" value="Homeodomain-like"/>
    <property type="match status" value="1"/>
</dbReference>
<feature type="domain" description="HTH araC/xylS-type" evidence="3">
    <location>
        <begin position="208"/>
        <end position="306"/>
    </location>
</feature>
<dbReference type="RefSeq" id="WP_263997649.1">
    <property type="nucleotide sequence ID" value="NZ_JACKVK010000010.1"/>
</dbReference>
<keyword evidence="1" id="KW-0805">Transcription regulation</keyword>
<dbReference type="InterPro" id="IPR052158">
    <property type="entry name" value="INH-QAR"/>
</dbReference>
<protein>
    <submittedName>
        <fullName evidence="4">DJ-1/PfpI family protein</fullName>
    </submittedName>
</protein>
<keyword evidence="5" id="KW-1185">Reference proteome</keyword>
<name>A0A9X2YNU5_9MYCO</name>
<dbReference type="PANTHER" id="PTHR43130">
    <property type="entry name" value="ARAC-FAMILY TRANSCRIPTIONAL REGULATOR"/>
    <property type="match status" value="1"/>
</dbReference>
<dbReference type="SUPFAM" id="SSF52317">
    <property type="entry name" value="Class I glutamine amidotransferase-like"/>
    <property type="match status" value="1"/>
</dbReference>
<dbReference type="InterPro" id="IPR029062">
    <property type="entry name" value="Class_I_gatase-like"/>
</dbReference>
<keyword evidence="2" id="KW-0804">Transcription</keyword>
<dbReference type="Pfam" id="PF01965">
    <property type="entry name" value="DJ-1_PfpI"/>
    <property type="match status" value="1"/>
</dbReference>
<evidence type="ECO:0000313" key="4">
    <source>
        <dbReference type="EMBL" id="MCV7422758.1"/>
    </source>
</evidence>
<comment type="caution">
    <text evidence="4">The sequence shown here is derived from an EMBL/GenBank/DDBJ whole genome shotgun (WGS) entry which is preliminary data.</text>
</comment>
<dbReference type="SUPFAM" id="SSF46689">
    <property type="entry name" value="Homeodomain-like"/>
    <property type="match status" value="2"/>
</dbReference>
<dbReference type="PANTHER" id="PTHR43130:SF3">
    <property type="entry name" value="HTH-TYPE TRANSCRIPTIONAL REGULATOR RV1931C"/>
    <property type="match status" value="1"/>
</dbReference>
<dbReference type="CDD" id="cd03137">
    <property type="entry name" value="GATase1_AraC_1"/>
    <property type="match status" value="1"/>
</dbReference>
<proteinExistence type="predicted"/>
<evidence type="ECO:0000313" key="5">
    <source>
        <dbReference type="Proteomes" id="UP001141629"/>
    </source>
</evidence>
<gene>
    <name evidence="4" type="ORF">H7K45_19605</name>
</gene>
<dbReference type="InterPro" id="IPR009057">
    <property type="entry name" value="Homeodomain-like_sf"/>
</dbReference>
<dbReference type="GO" id="GO:0043565">
    <property type="term" value="F:sequence-specific DNA binding"/>
    <property type="evidence" value="ECO:0007669"/>
    <property type="project" value="InterPro"/>
</dbReference>
<dbReference type="GO" id="GO:0003700">
    <property type="term" value="F:DNA-binding transcription factor activity"/>
    <property type="evidence" value="ECO:0007669"/>
    <property type="project" value="InterPro"/>
</dbReference>
<dbReference type="InterPro" id="IPR002818">
    <property type="entry name" value="DJ-1/PfpI"/>
</dbReference>
<evidence type="ECO:0000256" key="2">
    <source>
        <dbReference type="ARBA" id="ARBA00023163"/>
    </source>
</evidence>
<evidence type="ECO:0000256" key="1">
    <source>
        <dbReference type="ARBA" id="ARBA00023015"/>
    </source>
</evidence>
<dbReference type="EMBL" id="JACKVK010000010">
    <property type="protein sequence ID" value="MCV7422758.1"/>
    <property type="molecule type" value="Genomic_DNA"/>
</dbReference>
<dbReference type="PROSITE" id="PS01124">
    <property type="entry name" value="HTH_ARAC_FAMILY_2"/>
    <property type="match status" value="1"/>
</dbReference>
<reference evidence="4" key="1">
    <citation type="submission" date="2020-07" db="EMBL/GenBank/DDBJ databases">
        <authorList>
            <person name="Pettersson B.M.F."/>
            <person name="Behra P.R.K."/>
            <person name="Ramesh M."/>
            <person name="Das S."/>
            <person name="Dasgupta S."/>
            <person name="Kirsebom L.A."/>
        </authorList>
    </citation>
    <scope>NUCLEOTIDE SEQUENCE</scope>
    <source>
        <strain evidence="4">DSM 44838</strain>
    </source>
</reference>
<dbReference type="Proteomes" id="UP001141629">
    <property type="component" value="Unassembled WGS sequence"/>
</dbReference>